<proteinExistence type="predicted"/>
<keyword evidence="2" id="KW-1185">Reference proteome</keyword>
<evidence type="ECO:0000313" key="2">
    <source>
        <dbReference type="Proteomes" id="UP001324287"/>
    </source>
</evidence>
<sequence>MRRVERDTSEFHGPDMVVVRRGYGCEAVPVRTPANLEHPEGHDVEPVH</sequence>
<dbReference type="Proteomes" id="UP001324287">
    <property type="component" value="Chromosome"/>
</dbReference>
<organism evidence="1 2">
    <name type="scientific">Blastococcus brunescens</name>
    <dbReference type="NCBI Taxonomy" id="1564165"/>
    <lineage>
        <taxon>Bacteria</taxon>
        <taxon>Bacillati</taxon>
        <taxon>Actinomycetota</taxon>
        <taxon>Actinomycetes</taxon>
        <taxon>Geodermatophilales</taxon>
        <taxon>Geodermatophilaceae</taxon>
        <taxon>Blastococcus</taxon>
    </lineage>
</organism>
<dbReference type="EMBL" id="CP141261">
    <property type="protein sequence ID" value="WRL65728.1"/>
    <property type="molecule type" value="Genomic_DNA"/>
</dbReference>
<gene>
    <name evidence="1" type="ORF">U6N30_09170</name>
</gene>
<dbReference type="RefSeq" id="WP_324277046.1">
    <property type="nucleotide sequence ID" value="NZ_CP141261.1"/>
</dbReference>
<evidence type="ECO:0000313" key="1">
    <source>
        <dbReference type="EMBL" id="WRL65728.1"/>
    </source>
</evidence>
<protein>
    <submittedName>
        <fullName evidence="1">Uncharacterized protein</fullName>
    </submittedName>
</protein>
<reference evidence="1 2" key="1">
    <citation type="submission" date="2023-12" db="EMBL/GenBank/DDBJ databases">
        <title>Blastococcus brunescens sp. nov., an actonobacterium isolated from sandstone collected in sahara desert.</title>
        <authorList>
            <person name="Gtari M."/>
            <person name="Ghodhbane F."/>
        </authorList>
    </citation>
    <scope>NUCLEOTIDE SEQUENCE [LARGE SCALE GENOMIC DNA]</scope>
    <source>
        <strain evidence="1 2">BMG 8361</strain>
    </source>
</reference>
<name>A0ABZ1B4J8_9ACTN</name>
<accession>A0ABZ1B4J8</accession>